<name>A0A5B7K6X0_PORTR</name>
<dbReference type="AlphaFoldDB" id="A0A5B7K6X0"/>
<proteinExistence type="predicted"/>
<evidence type="ECO:0000313" key="3">
    <source>
        <dbReference type="Proteomes" id="UP000324222"/>
    </source>
</evidence>
<accession>A0A5B7K6X0</accession>
<evidence type="ECO:0000313" key="2">
    <source>
        <dbReference type="EMBL" id="MPD00455.1"/>
    </source>
</evidence>
<sequence>MVGFEPMRGRQLNPTLTTLSTTPPSPSPPPPPPPYSLLVFLIP</sequence>
<evidence type="ECO:0000256" key="1">
    <source>
        <dbReference type="SAM" id="MobiDB-lite"/>
    </source>
</evidence>
<keyword evidence="3" id="KW-1185">Reference proteome</keyword>
<dbReference type="Proteomes" id="UP000324222">
    <property type="component" value="Unassembled WGS sequence"/>
</dbReference>
<reference evidence="2 3" key="1">
    <citation type="submission" date="2019-05" db="EMBL/GenBank/DDBJ databases">
        <title>Another draft genome of Portunus trituberculatus and its Hox gene families provides insights of decapod evolution.</title>
        <authorList>
            <person name="Jeong J.-H."/>
            <person name="Song I."/>
            <person name="Kim S."/>
            <person name="Choi T."/>
            <person name="Kim D."/>
            <person name="Ryu S."/>
            <person name="Kim W."/>
        </authorList>
    </citation>
    <scope>NUCLEOTIDE SEQUENCE [LARGE SCALE GENOMIC DNA]</scope>
    <source>
        <tissue evidence="2">Muscle</tissue>
    </source>
</reference>
<comment type="caution">
    <text evidence="2">The sequence shown here is derived from an EMBL/GenBank/DDBJ whole genome shotgun (WGS) entry which is preliminary data.</text>
</comment>
<gene>
    <name evidence="2" type="ORF">E2C01_095928</name>
</gene>
<dbReference type="EMBL" id="VSRR010122985">
    <property type="protein sequence ID" value="MPD00455.1"/>
    <property type="molecule type" value="Genomic_DNA"/>
</dbReference>
<organism evidence="2 3">
    <name type="scientific">Portunus trituberculatus</name>
    <name type="common">Swimming crab</name>
    <name type="synonym">Neptunus trituberculatus</name>
    <dbReference type="NCBI Taxonomy" id="210409"/>
    <lineage>
        <taxon>Eukaryota</taxon>
        <taxon>Metazoa</taxon>
        <taxon>Ecdysozoa</taxon>
        <taxon>Arthropoda</taxon>
        <taxon>Crustacea</taxon>
        <taxon>Multicrustacea</taxon>
        <taxon>Malacostraca</taxon>
        <taxon>Eumalacostraca</taxon>
        <taxon>Eucarida</taxon>
        <taxon>Decapoda</taxon>
        <taxon>Pleocyemata</taxon>
        <taxon>Brachyura</taxon>
        <taxon>Eubrachyura</taxon>
        <taxon>Portunoidea</taxon>
        <taxon>Portunidae</taxon>
        <taxon>Portuninae</taxon>
        <taxon>Portunus</taxon>
    </lineage>
</organism>
<protein>
    <submittedName>
        <fullName evidence="2">Uncharacterized protein</fullName>
    </submittedName>
</protein>
<feature type="region of interest" description="Disordered" evidence="1">
    <location>
        <begin position="1"/>
        <end position="35"/>
    </location>
</feature>
<feature type="compositionally biased region" description="Pro residues" evidence="1">
    <location>
        <begin position="23"/>
        <end position="35"/>
    </location>
</feature>